<evidence type="ECO:0000313" key="3">
    <source>
        <dbReference type="Proteomes" id="UP001498476"/>
    </source>
</evidence>
<reference evidence="2 3" key="1">
    <citation type="journal article" date="2025" name="Microbiol. Resour. Announc.">
        <title>Draft genome sequences for Neonectria magnoliae and Neonectria punicea, canker pathogens of Liriodendron tulipifera and Acer saccharum in West Virginia.</title>
        <authorList>
            <person name="Petronek H.M."/>
            <person name="Kasson M.T."/>
            <person name="Metheny A.M."/>
            <person name="Stauder C.M."/>
            <person name="Lovett B."/>
            <person name="Lynch S.C."/>
            <person name="Garnas J.R."/>
            <person name="Kasson L.R."/>
            <person name="Stajich J.E."/>
        </authorList>
    </citation>
    <scope>NUCLEOTIDE SEQUENCE [LARGE SCALE GENOMIC DNA]</scope>
    <source>
        <strain evidence="2 3">NRRL 64653</strain>
    </source>
</reference>
<proteinExistence type="predicted"/>
<accession>A0ABR1H1Y8</accession>
<dbReference type="EMBL" id="JAZAVJ010000090">
    <property type="protein sequence ID" value="KAK7415041.1"/>
    <property type="molecule type" value="Genomic_DNA"/>
</dbReference>
<keyword evidence="3" id="KW-1185">Reference proteome</keyword>
<organism evidence="2 3">
    <name type="scientific">Neonectria punicea</name>
    <dbReference type="NCBI Taxonomy" id="979145"/>
    <lineage>
        <taxon>Eukaryota</taxon>
        <taxon>Fungi</taxon>
        <taxon>Dikarya</taxon>
        <taxon>Ascomycota</taxon>
        <taxon>Pezizomycotina</taxon>
        <taxon>Sordariomycetes</taxon>
        <taxon>Hypocreomycetidae</taxon>
        <taxon>Hypocreales</taxon>
        <taxon>Nectriaceae</taxon>
        <taxon>Neonectria</taxon>
    </lineage>
</organism>
<comment type="caution">
    <text evidence="2">The sequence shown here is derived from an EMBL/GenBank/DDBJ whole genome shotgun (WGS) entry which is preliminary data.</text>
</comment>
<gene>
    <name evidence="2" type="ORF">QQX98_006179</name>
</gene>
<feature type="domain" description="SnoaL-like" evidence="1">
    <location>
        <begin position="4"/>
        <end position="182"/>
    </location>
</feature>
<name>A0ABR1H1Y8_9HYPO</name>
<protein>
    <recommendedName>
        <fullName evidence="1">SnoaL-like domain-containing protein</fullName>
    </recommendedName>
</protein>
<evidence type="ECO:0000259" key="1">
    <source>
        <dbReference type="Pfam" id="PF26528"/>
    </source>
</evidence>
<evidence type="ECO:0000313" key="2">
    <source>
        <dbReference type="EMBL" id="KAK7415041.1"/>
    </source>
</evidence>
<dbReference type="Pfam" id="PF26528">
    <property type="entry name" value="SnoaL_6"/>
    <property type="match status" value="1"/>
</dbReference>
<dbReference type="InterPro" id="IPR058931">
    <property type="entry name" value="SnoaL_6"/>
</dbReference>
<dbReference type="Proteomes" id="UP001498476">
    <property type="component" value="Unassembled WGS sequence"/>
</dbReference>
<sequence>MSSQPSSDLFAHLCDLYAKYRQTQNLEQKGLFYTEDCHQICRPNPSYAAQDRSTIIRYIRESGPLITSIRREAGHLDAEQDIGSTTRTSYYTVLPLTGDEAQDFGTAEHVRPAGFSSVAEVQDRAEAEHWVGIKVDMWDDDGCDRGLLVRAKYWWRRRDAEDEEWRQVLHDILYLGVRDGTEGKDGGVVKRDDA</sequence>